<feature type="domain" description="F-box" evidence="1">
    <location>
        <begin position="1"/>
        <end position="45"/>
    </location>
</feature>
<dbReference type="PROSITE" id="PS50181">
    <property type="entry name" value="FBOX"/>
    <property type="match status" value="1"/>
</dbReference>
<protein>
    <recommendedName>
        <fullName evidence="1">F-box domain-containing protein</fullName>
    </recommendedName>
</protein>
<name>A0A8X7VWV8_BRACI</name>
<accession>A0A8X7VWV8</accession>
<evidence type="ECO:0000313" key="2">
    <source>
        <dbReference type="EMBL" id="KAG2319638.1"/>
    </source>
</evidence>
<comment type="caution">
    <text evidence="2">The sequence shown here is derived from an EMBL/GenBank/DDBJ whole genome shotgun (WGS) entry which is preliminary data.</text>
</comment>
<dbReference type="Pfam" id="PF00646">
    <property type="entry name" value="F-box"/>
    <property type="match status" value="1"/>
</dbReference>
<dbReference type="OrthoDB" id="1066691at2759"/>
<evidence type="ECO:0000259" key="1">
    <source>
        <dbReference type="PROSITE" id="PS50181"/>
    </source>
</evidence>
<dbReference type="EMBL" id="JAAMPC010000003">
    <property type="protein sequence ID" value="KAG2319638.1"/>
    <property type="molecule type" value="Genomic_DNA"/>
</dbReference>
<gene>
    <name evidence="2" type="ORF">Bca52824_012851</name>
</gene>
<dbReference type="SUPFAM" id="SSF81383">
    <property type="entry name" value="F-box domain"/>
    <property type="match status" value="1"/>
</dbReference>
<dbReference type="InterPro" id="IPR036047">
    <property type="entry name" value="F-box-like_dom_sf"/>
</dbReference>
<proteinExistence type="predicted"/>
<dbReference type="InterPro" id="IPR001810">
    <property type="entry name" value="F-box_dom"/>
</dbReference>
<keyword evidence="3" id="KW-1185">Reference proteome</keyword>
<dbReference type="AlphaFoldDB" id="A0A8X7VWV8"/>
<organism evidence="2 3">
    <name type="scientific">Brassica carinata</name>
    <name type="common">Ethiopian mustard</name>
    <name type="synonym">Abyssinian cabbage</name>
    <dbReference type="NCBI Taxonomy" id="52824"/>
    <lineage>
        <taxon>Eukaryota</taxon>
        <taxon>Viridiplantae</taxon>
        <taxon>Streptophyta</taxon>
        <taxon>Embryophyta</taxon>
        <taxon>Tracheophyta</taxon>
        <taxon>Spermatophyta</taxon>
        <taxon>Magnoliopsida</taxon>
        <taxon>eudicotyledons</taxon>
        <taxon>Gunneridae</taxon>
        <taxon>Pentapetalae</taxon>
        <taxon>rosids</taxon>
        <taxon>malvids</taxon>
        <taxon>Brassicales</taxon>
        <taxon>Brassicaceae</taxon>
        <taxon>Brassiceae</taxon>
        <taxon>Brassica</taxon>
    </lineage>
</organism>
<sequence>MIDSLPLELIEEILLKLDPISLAMLQCADKSINSHISNDPYFKSNVEGSIPKRCGSSGDGYEFRQPSSSAMEVDEKVAHDDKCIFSLSLIMRGIGKISLGKRLLVEDETTLKRKVSSSSSSYDKFMNVERINKIRRVT</sequence>
<dbReference type="Proteomes" id="UP000886595">
    <property type="component" value="Unassembled WGS sequence"/>
</dbReference>
<reference evidence="2 3" key="1">
    <citation type="submission" date="2020-02" db="EMBL/GenBank/DDBJ databases">
        <authorList>
            <person name="Ma Q."/>
            <person name="Huang Y."/>
            <person name="Song X."/>
            <person name="Pei D."/>
        </authorList>
    </citation>
    <scope>NUCLEOTIDE SEQUENCE [LARGE SCALE GENOMIC DNA]</scope>
    <source>
        <strain evidence="2">Sxm20200214</strain>
        <tissue evidence="2">Leaf</tissue>
    </source>
</reference>
<evidence type="ECO:0000313" key="3">
    <source>
        <dbReference type="Proteomes" id="UP000886595"/>
    </source>
</evidence>